<evidence type="ECO:0000256" key="4">
    <source>
        <dbReference type="SAM" id="MobiDB-lite"/>
    </source>
</evidence>
<dbReference type="PRINTS" id="PR01415">
    <property type="entry name" value="ANKYRIN"/>
</dbReference>
<dbReference type="OrthoDB" id="198309at2"/>
<dbReference type="InterPro" id="IPR036770">
    <property type="entry name" value="Ankyrin_rpt-contain_sf"/>
</dbReference>
<sequence>MNRYRTSYRVDRALAGLGLTLACAFSAAPPAQAARPADAWIYVANDNVGEMKALLASGWNPNQKNRGQPALMQAVRDGAWDVFDLLAADRRTDVNATNGSDETPLMYLALKGEIRRAEALIARGAQVNRLGWTPLHYAASTGQLETAKLLLSKQAIVNAPGPDGTTPLMMAGRSGSREMAQLLLDAGADPTNRSLAGLDAAAWARSAKQEALAQWLEQVAKNHQPSRASSSPPAGDGAQPAGVAATPPDAAPRAQSEQSAQQAPGKDGPSLGGVSGVRLNSYDDPPKP</sequence>
<dbReference type="PANTHER" id="PTHR24166">
    <property type="entry name" value="ROLLING PEBBLES, ISOFORM B"/>
    <property type="match status" value="1"/>
</dbReference>
<dbReference type="Pfam" id="PF12796">
    <property type="entry name" value="Ank_2"/>
    <property type="match status" value="1"/>
</dbReference>
<feature type="repeat" description="ANK" evidence="3">
    <location>
        <begin position="130"/>
        <end position="162"/>
    </location>
</feature>
<evidence type="ECO:0000256" key="1">
    <source>
        <dbReference type="ARBA" id="ARBA00022737"/>
    </source>
</evidence>
<feature type="compositionally biased region" description="Polar residues" evidence="4">
    <location>
        <begin position="221"/>
        <end position="232"/>
    </location>
</feature>
<comment type="caution">
    <text evidence="6">The sequence shown here is derived from an EMBL/GenBank/DDBJ whole genome shotgun (WGS) entry which is preliminary data.</text>
</comment>
<feature type="chain" id="PRO_5020616815" evidence="5">
    <location>
        <begin position="34"/>
        <end position="288"/>
    </location>
</feature>
<dbReference type="PROSITE" id="PS51257">
    <property type="entry name" value="PROKAR_LIPOPROTEIN"/>
    <property type="match status" value="1"/>
</dbReference>
<feature type="repeat" description="ANK" evidence="3">
    <location>
        <begin position="163"/>
        <end position="195"/>
    </location>
</feature>
<proteinExistence type="predicted"/>
<dbReference type="PROSITE" id="PS50088">
    <property type="entry name" value="ANK_REPEAT"/>
    <property type="match status" value="2"/>
</dbReference>
<dbReference type="RefSeq" id="WP_129148454.1">
    <property type="nucleotide sequence ID" value="NZ_JBHSDO010000016.1"/>
</dbReference>
<evidence type="ECO:0000256" key="5">
    <source>
        <dbReference type="SAM" id="SignalP"/>
    </source>
</evidence>
<dbReference type="Proteomes" id="UP000290849">
    <property type="component" value="Unassembled WGS sequence"/>
</dbReference>
<dbReference type="Gene3D" id="1.25.40.20">
    <property type="entry name" value="Ankyrin repeat-containing domain"/>
    <property type="match status" value="1"/>
</dbReference>
<evidence type="ECO:0000256" key="3">
    <source>
        <dbReference type="PROSITE-ProRule" id="PRU00023"/>
    </source>
</evidence>
<protein>
    <submittedName>
        <fullName evidence="6">Uncharacterized protein</fullName>
    </submittedName>
</protein>
<dbReference type="PANTHER" id="PTHR24166:SF48">
    <property type="entry name" value="PROTEIN VAPYRIN"/>
    <property type="match status" value="1"/>
</dbReference>
<feature type="signal peptide" evidence="5">
    <location>
        <begin position="1"/>
        <end position="33"/>
    </location>
</feature>
<dbReference type="EMBL" id="PYAL01000001">
    <property type="protein sequence ID" value="RXN92487.1"/>
    <property type="molecule type" value="Genomic_DNA"/>
</dbReference>
<gene>
    <name evidence="6" type="ORF">C7R54_01655</name>
</gene>
<dbReference type="InterPro" id="IPR050889">
    <property type="entry name" value="Dendritic_Spine_Reg/Scaffold"/>
</dbReference>
<dbReference type="InterPro" id="IPR002110">
    <property type="entry name" value="Ankyrin_rpt"/>
</dbReference>
<organism evidence="6 7">
    <name type="scientific">Achromobacter aloeverae</name>
    <dbReference type="NCBI Taxonomy" id="1750518"/>
    <lineage>
        <taxon>Bacteria</taxon>
        <taxon>Pseudomonadati</taxon>
        <taxon>Pseudomonadota</taxon>
        <taxon>Betaproteobacteria</taxon>
        <taxon>Burkholderiales</taxon>
        <taxon>Alcaligenaceae</taxon>
        <taxon>Achromobacter</taxon>
    </lineage>
</organism>
<dbReference type="SUPFAM" id="SSF48403">
    <property type="entry name" value="Ankyrin repeat"/>
    <property type="match status" value="1"/>
</dbReference>
<evidence type="ECO:0000313" key="6">
    <source>
        <dbReference type="EMBL" id="RXN92487.1"/>
    </source>
</evidence>
<keyword evidence="2 3" id="KW-0040">ANK repeat</keyword>
<name>A0A4Q1HNV4_9BURK</name>
<evidence type="ECO:0000313" key="7">
    <source>
        <dbReference type="Proteomes" id="UP000290849"/>
    </source>
</evidence>
<dbReference type="PROSITE" id="PS50297">
    <property type="entry name" value="ANK_REP_REGION"/>
    <property type="match status" value="2"/>
</dbReference>
<reference evidence="6 7" key="1">
    <citation type="journal article" date="2017" name="Int. J. Syst. Evol. Microbiol.">
        <title>Achromobacter aloeverae sp. nov., isolated from the root of Aloe vera (L.) Burm.f.</title>
        <authorList>
            <person name="Kuncharoen N."/>
            <person name="Muramatsu Y."/>
            <person name="Shibata C."/>
            <person name="Kamakura Y."/>
            <person name="Nakagawa Y."/>
            <person name="Tanasupawat S."/>
        </authorList>
    </citation>
    <scope>NUCLEOTIDE SEQUENCE [LARGE SCALE GENOMIC DNA]</scope>
    <source>
        <strain evidence="6 7">AVA-1</strain>
    </source>
</reference>
<keyword evidence="5" id="KW-0732">Signal</keyword>
<accession>A0A4Q1HNV4</accession>
<dbReference type="AlphaFoldDB" id="A0A4Q1HNV4"/>
<keyword evidence="7" id="KW-1185">Reference proteome</keyword>
<keyword evidence="1" id="KW-0677">Repeat</keyword>
<feature type="region of interest" description="Disordered" evidence="4">
    <location>
        <begin position="219"/>
        <end position="288"/>
    </location>
</feature>
<evidence type="ECO:0000256" key="2">
    <source>
        <dbReference type="ARBA" id="ARBA00023043"/>
    </source>
</evidence>
<dbReference type="SMART" id="SM00248">
    <property type="entry name" value="ANK"/>
    <property type="match status" value="4"/>
</dbReference>